<name>A0A9X2GN37_9ACTN</name>
<dbReference type="Proteomes" id="UP001139648">
    <property type="component" value="Unassembled WGS sequence"/>
</dbReference>
<evidence type="ECO:0000256" key="3">
    <source>
        <dbReference type="ARBA" id="ARBA00022729"/>
    </source>
</evidence>
<evidence type="ECO:0000259" key="5">
    <source>
        <dbReference type="Pfam" id="PF13205"/>
    </source>
</evidence>
<dbReference type="InterPro" id="IPR055372">
    <property type="entry name" value="CBM96"/>
</dbReference>
<feature type="signal peptide" evidence="4">
    <location>
        <begin position="1"/>
        <end position="31"/>
    </location>
</feature>
<keyword evidence="2" id="KW-0964">Secreted</keyword>
<accession>A0A9X2GN37</accession>
<proteinExistence type="predicted"/>
<dbReference type="Pfam" id="PF24517">
    <property type="entry name" value="CBM96"/>
    <property type="match status" value="1"/>
</dbReference>
<dbReference type="EMBL" id="JAMZEB010000002">
    <property type="protein sequence ID" value="MCP2360589.1"/>
    <property type="molecule type" value="Genomic_DNA"/>
</dbReference>
<evidence type="ECO:0000313" key="8">
    <source>
        <dbReference type="Proteomes" id="UP001139648"/>
    </source>
</evidence>
<dbReference type="Gene3D" id="2.60.40.1220">
    <property type="match status" value="1"/>
</dbReference>
<dbReference type="NCBIfam" id="NF033679">
    <property type="entry name" value="DNRLRE_dom"/>
    <property type="match status" value="1"/>
</dbReference>
<evidence type="ECO:0000256" key="4">
    <source>
        <dbReference type="SAM" id="SignalP"/>
    </source>
</evidence>
<dbReference type="Pfam" id="PF13205">
    <property type="entry name" value="Big_5"/>
    <property type="match status" value="1"/>
</dbReference>
<sequence length="316" mass="32825">MRVFASRLRALRHTALIAALALPLIATPAQAGASSTTVSLPVRTDTWIDDQGGTGPYGTTLWAGRYNTANERTYLDFDTSSLAGRQITAATLKLSATAAIGCGDDASGIVAQQITSPWTAATLTWGNKPASTATGQVTARDPAGCEEEDPPSSGTWAWNVTAIAQAWASGQAGNGLVLRGADESPNAPLYDRGWQSAEAPQPPVLEVTYEGGGGPGPDTTPPAVLSTDPAAGATGVPADVQIRVTFSEPVDDVRFRLDNLLIGEPEPGSAALSADGRQLTFTPEYELWGEYGAEVEATDLAGNTMTAPYGWVFEAS</sequence>
<dbReference type="RefSeq" id="WP_253748659.1">
    <property type="nucleotide sequence ID" value="NZ_BAABKA010000108.1"/>
</dbReference>
<evidence type="ECO:0000313" key="7">
    <source>
        <dbReference type="EMBL" id="MCP2360589.1"/>
    </source>
</evidence>
<evidence type="ECO:0008006" key="9">
    <source>
        <dbReference type="Google" id="ProtNLM"/>
    </source>
</evidence>
<feature type="domain" description="SbsA Ig-like" evidence="5">
    <location>
        <begin position="218"/>
        <end position="314"/>
    </location>
</feature>
<evidence type="ECO:0000256" key="1">
    <source>
        <dbReference type="ARBA" id="ARBA00004613"/>
    </source>
</evidence>
<feature type="domain" description="Carbohydrate-binding module family 96" evidence="6">
    <location>
        <begin position="37"/>
        <end position="208"/>
    </location>
</feature>
<evidence type="ECO:0000259" key="6">
    <source>
        <dbReference type="Pfam" id="PF24517"/>
    </source>
</evidence>
<keyword evidence="8" id="KW-1185">Reference proteome</keyword>
<dbReference type="InterPro" id="IPR032812">
    <property type="entry name" value="SbsA_Ig"/>
</dbReference>
<dbReference type="AlphaFoldDB" id="A0A9X2GN37"/>
<dbReference type="InterPro" id="IPR014755">
    <property type="entry name" value="Cu-Rt/internalin_Ig-like"/>
</dbReference>
<protein>
    <recommendedName>
        <fullName evidence="9">DNRLRE domain-containing protein</fullName>
    </recommendedName>
</protein>
<evidence type="ECO:0000256" key="2">
    <source>
        <dbReference type="ARBA" id="ARBA00022525"/>
    </source>
</evidence>
<comment type="subcellular location">
    <subcellularLocation>
        <location evidence="1">Secreted</location>
    </subcellularLocation>
</comment>
<organism evidence="7 8">
    <name type="scientific">Nonomuraea thailandensis</name>
    <dbReference type="NCBI Taxonomy" id="1188745"/>
    <lineage>
        <taxon>Bacteria</taxon>
        <taxon>Bacillati</taxon>
        <taxon>Actinomycetota</taxon>
        <taxon>Actinomycetes</taxon>
        <taxon>Streptosporangiales</taxon>
        <taxon>Streptosporangiaceae</taxon>
        <taxon>Nonomuraea</taxon>
    </lineage>
</organism>
<keyword evidence="3 4" id="KW-0732">Signal</keyword>
<feature type="chain" id="PRO_5040720371" description="DNRLRE domain-containing protein" evidence="4">
    <location>
        <begin position="32"/>
        <end position="316"/>
    </location>
</feature>
<dbReference type="GO" id="GO:0005576">
    <property type="term" value="C:extracellular region"/>
    <property type="evidence" value="ECO:0007669"/>
    <property type="project" value="UniProtKB-SubCell"/>
</dbReference>
<comment type="caution">
    <text evidence="7">The sequence shown here is derived from an EMBL/GenBank/DDBJ whole genome shotgun (WGS) entry which is preliminary data.</text>
</comment>
<gene>
    <name evidence="7" type="ORF">HD597_007609</name>
</gene>
<reference evidence="7" key="1">
    <citation type="submission" date="2022-06" db="EMBL/GenBank/DDBJ databases">
        <title>Sequencing the genomes of 1000 actinobacteria strains.</title>
        <authorList>
            <person name="Klenk H.-P."/>
        </authorList>
    </citation>
    <scope>NUCLEOTIDE SEQUENCE</scope>
    <source>
        <strain evidence="7">DSM 46694</strain>
    </source>
</reference>